<dbReference type="AlphaFoldDB" id="A0A8C4RB69"/>
<dbReference type="Gene3D" id="2.60.120.340">
    <property type="entry name" value="Nucleoplasmin core domain"/>
    <property type="match status" value="1"/>
</dbReference>
<dbReference type="GO" id="GO:0003723">
    <property type="term" value="F:RNA binding"/>
    <property type="evidence" value="ECO:0007669"/>
    <property type="project" value="TreeGrafter"/>
</dbReference>
<feature type="compositionally biased region" description="Basic and acidic residues" evidence="4">
    <location>
        <begin position="160"/>
        <end position="184"/>
    </location>
</feature>
<protein>
    <recommendedName>
        <fullName evidence="5">Nucleoplasmin core domain-containing protein</fullName>
    </recommendedName>
</protein>
<feature type="region of interest" description="Disordered" evidence="4">
    <location>
        <begin position="160"/>
        <end position="209"/>
    </location>
</feature>
<evidence type="ECO:0000259" key="5">
    <source>
        <dbReference type="Pfam" id="PF03066"/>
    </source>
</evidence>
<evidence type="ECO:0000256" key="4">
    <source>
        <dbReference type="SAM" id="MobiDB-lite"/>
    </source>
</evidence>
<keyword evidence="7" id="KW-1185">Reference proteome</keyword>
<dbReference type="InterPro" id="IPR024057">
    <property type="entry name" value="Nucleoplasmin_core_dom"/>
</dbReference>
<comment type="subcellular location">
    <subcellularLocation>
        <location evidence="1">Nucleus</location>
    </subcellularLocation>
</comment>
<dbReference type="GO" id="GO:0003682">
    <property type="term" value="F:chromatin binding"/>
    <property type="evidence" value="ECO:0007669"/>
    <property type="project" value="TreeGrafter"/>
</dbReference>
<reference evidence="6" key="1">
    <citation type="submission" date="2025-05" db="UniProtKB">
        <authorList>
            <consortium name="Ensembl"/>
        </authorList>
    </citation>
    <scope>IDENTIFICATION</scope>
</reference>
<dbReference type="GO" id="GO:0042393">
    <property type="term" value="F:histone binding"/>
    <property type="evidence" value="ECO:0007669"/>
    <property type="project" value="TreeGrafter"/>
</dbReference>
<dbReference type="Pfam" id="PF03066">
    <property type="entry name" value="Nucleoplasmin"/>
    <property type="match status" value="1"/>
</dbReference>
<accession>A0A8C4RB69</accession>
<sequence>MNGSIIDDEMYQNIRSYTWGCCLTTENKEFTVHKEEYALEHQLIINTVCLDEMSMDELHVVEVEGFSLNGSLLSAVLAVLRPPYTTMISLSGCEWDPPILLRLRSGSGPLHLCGRNIVRSFDSHGIGSGIGTGIENENQDEEPVVEAGLGKDGCNGHYEEAEKEKEDESAIVGVKEDEHQDDSHLSSPELLGTNNKMNVRCTRSHKAEH</sequence>
<dbReference type="Ensembl" id="ENSEBUT00000027622.1">
    <property type="protein sequence ID" value="ENSEBUP00000027048.1"/>
    <property type="gene ID" value="ENSEBUG00000016620.1"/>
</dbReference>
<evidence type="ECO:0000313" key="7">
    <source>
        <dbReference type="Proteomes" id="UP000694388"/>
    </source>
</evidence>
<dbReference type="PANTHER" id="PTHR22747">
    <property type="entry name" value="NUCLEOPLASMIN"/>
    <property type="match status" value="1"/>
</dbReference>
<dbReference type="SUPFAM" id="SSF69203">
    <property type="entry name" value="Nucleoplasmin-like core domain"/>
    <property type="match status" value="1"/>
</dbReference>
<dbReference type="GO" id="GO:0005737">
    <property type="term" value="C:cytoplasm"/>
    <property type="evidence" value="ECO:0007669"/>
    <property type="project" value="TreeGrafter"/>
</dbReference>
<name>A0A8C4RB69_EPTBU</name>
<dbReference type="GO" id="GO:0005654">
    <property type="term" value="C:nucleoplasm"/>
    <property type="evidence" value="ECO:0007669"/>
    <property type="project" value="TreeGrafter"/>
</dbReference>
<dbReference type="GO" id="GO:0006338">
    <property type="term" value="P:chromatin remodeling"/>
    <property type="evidence" value="ECO:0007669"/>
    <property type="project" value="TreeGrafter"/>
</dbReference>
<dbReference type="GO" id="GO:0005730">
    <property type="term" value="C:nucleolus"/>
    <property type="evidence" value="ECO:0007669"/>
    <property type="project" value="TreeGrafter"/>
</dbReference>
<keyword evidence="3" id="KW-0539">Nucleus</keyword>
<evidence type="ECO:0000256" key="3">
    <source>
        <dbReference type="ARBA" id="ARBA00023242"/>
    </source>
</evidence>
<comment type="similarity">
    <text evidence="2">Belongs to the nucleoplasmin family.</text>
</comment>
<proteinExistence type="inferred from homology"/>
<dbReference type="Ensembl" id="ENSEBUT00000027633.1">
    <property type="protein sequence ID" value="ENSEBUP00000027057.1"/>
    <property type="gene ID" value="ENSEBUG00000016620.1"/>
</dbReference>
<organism evidence="6 7">
    <name type="scientific">Eptatretus burgeri</name>
    <name type="common">Inshore hagfish</name>
    <dbReference type="NCBI Taxonomy" id="7764"/>
    <lineage>
        <taxon>Eukaryota</taxon>
        <taxon>Metazoa</taxon>
        <taxon>Chordata</taxon>
        <taxon>Craniata</taxon>
        <taxon>Vertebrata</taxon>
        <taxon>Cyclostomata</taxon>
        <taxon>Myxini</taxon>
        <taxon>Myxiniformes</taxon>
        <taxon>Myxinidae</taxon>
        <taxon>Eptatretinae</taxon>
        <taxon>Eptatretus</taxon>
    </lineage>
</organism>
<evidence type="ECO:0000256" key="2">
    <source>
        <dbReference type="ARBA" id="ARBA00010744"/>
    </source>
</evidence>
<dbReference type="Proteomes" id="UP000694388">
    <property type="component" value="Unplaced"/>
</dbReference>
<dbReference type="InterPro" id="IPR036824">
    <property type="entry name" value="Nucleoplasmin_core_dom_sf"/>
</dbReference>
<dbReference type="InterPro" id="IPR004301">
    <property type="entry name" value="Nucleoplasmin"/>
</dbReference>
<evidence type="ECO:0000313" key="6">
    <source>
        <dbReference type="Ensembl" id="ENSEBUP00000027048.1"/>
    </source>
</evidence>
<dbReference type="PANTHER" id="PTHR22747:SF18">
    <property type="entry name" value="GEO09167P1-RELATED"/>
    <property type="match status" value="1"/>
</dbReference>
<evidence type="ECO:0000256" key="1">
    <source>
        <dbReference type="ARBA" id="ARBA00004123"/>
    </source>
</evidence>
<feature type="domain" description="Nucleoplasmin core" evidence="5">
    <location>
        <begin position="19"/>
        <end position="118"/>
    </location>
</feature>